<evidence type="ECO:0000313" key="2">
    <source>
        <dbReference type="EMBL" id="SKA91473.1"/>
    </source>
</evidence>
<reference evidence="3" key="1">
    <citation type="submission" date="2017-02" db="EMBL/GenBank/DDBJ databases">
        <authorList>
            <person name="Varghese N."/>
            <person name="Submissions S."/>
        </authorList>
    </citation>
    <scope>NUCLEOTIDE SEQUENCE [LARGE SCALE GENOMIC DNA]</scope>
    <source>
        <strain evidence="3">VKM Ac-2052</strain>
    </source>
</reference>
<keyword evidence="1" id="KW-1133">Transmembrane helix</keyword>
<keyword evidence="1" id="KW-1003">Cell membrane</keyword>
<dbReference type="InterPro" id="IPR002994">
    <property type="entry name" value="Surf1/Shy1"/>
</dbReference>
<keyword evidence="1" id="KW-0472">Membrane</keyword>
<evidence type="ECO:0000256" key="1">
    <source>
        <dbReference type="RuleBase" id="RU363076"/>
    </source>
</evidence>
<dbReference type="Proteomes" id="UP000189735">
    <property type="component" value="Unassembled WGS sequence"/>
</dbReference>
<name>A0A1T4XQ38_9MICO</name>
<dbReference type="RefSeq" id="WP_139368635.1">
    <property type="nucleotide sequence ID" value="NZ_FUYG01000003.1"/>
</dbReference>
<sequence length="275" mass="30097">MTLFSVMRRPRWIAALVLALAIAAIFAGLGQWQLERAVSSGQGDDRPTETVKPLSEVASPQQPVLAVEAAQKVQTRGVFEPADYSILADRLNGDRPGYWVIAHLAVDEPGTPALAVALGWAPDRDSAVAVRDRLAAQPRASDPVAVEGRYIDPDAPNIDDAQKAKGGDYDITTMSPAALVNIWTALTDSTDVYGGYVISSAAPDGLDLIAAPEPDRSVELNWLNIFYAVEWVIFAGFAVFLWYRLARDAWEREMEELEEAERDLDDRSLVEHGIH</sequence>
<keyword evidence="1" id="KW-0812">Transmembrane</keyword>
<comment type="caution">
    <text evidence="1">Lacks conserved residue(s) required for the propagation of feature annotation.</text>
</comment>
<dbReference type="AlphaFoldDB" id="A0A1T4XQ38"/>
<accession>A0A1T4XQ38</accession>
<gene>
    <name evidence="2" type="ORF">SAMN06295879_1491</name>
</gene>
<dbReference type="GO" id="GO:0005886">
    <property type="term" value="C:plasma membrane"/>
    <property type="evidence" value="ECO:0007669"/>
    <property type="project" value="UniProtKB-SubCell"/>
</dbReference>
<dbReference type="Pfam" id="PF02104">
    <property type="entry name" value="SURF1"/>
    <property type="match status" value="1"/>
</dbReference>
<evidence type="ECO:0000313" key="3">
    <source>
        <dbReference type="Proteomes" id="UP000189735"/>
    </source>
</evidence>
<comment type="subcellular location">
    <subcellularLocation>
        <location evidence="1">Cell membrane</location>
        <topology evidence="1">Multi-pass membrane protein</topology>
    </subcellularLocation>
</comment>
<proteinExistence type="inferred from homology"/>
<comment type="similarity">
    <text evidence="1">Belongs to the SURF1 family.</text>
</comment>
<dbReference type="EMBL" id="FUYG01000003">
    <property type="protein sequence ID" value="SKA91473.1"/>
    <property type="molecule type" value="Genomic_DNA"/>
</dbReference>
<feature type="transmembrane region" description="Helical" evidence="1">
    <location>
        <begin position="222"/>
        <end position="243"/>
    </location>
</feature>
<protein>
    <recommendedName>
        <fullName evidence="1">SURF1-like protein</fullName>
    </recommendedName>
</protein>
<organism evidence="2 3">
    <name type="scientific">Agreia bicolorata</name>
    <dbReference type="NCBI Taxonomy" id="110935"/>
    <lineage>
        <taxon>Bacteria</taxon>
        <taxon>Bacillati</taxon>
        <taxon>Actinomycetota</taxon>
        <taxon>Actinomycetes</taxon>
        <taxon>Micrococcales</taxon>
        <taxon>Microbacteriaceae</taxon>
        <taxon>Agreia</taxon>
    </lineage>
</organism>
<dbReference type="PROSITE" id="PS50895">
    <property type="entry name" value="SURF1"/>
    <property type="match status" value="1"/>
</dbReference>